<comment type="caution">
    <text evidence="1">The sequence shown here is derived from an EMBL/GenBank/DDBJ whole genome shotgun (WGS) entry which is preliminary data.</text>
</comment>
<accession>A0A4Y2I970</accession>
<dbReference type="EMBL" id="BGPR01002482">
    <property type="protein sequence ID" value="GBM74204.1"/>
    <property type="molecule type" value="Genomic_DNA"/>
</dbReference>
<keyword evidence="2" id="KW-1185">Reference proteome</keyword>
<sequence length="182" mass="20890">MAGDTLAQASVIRFRSSCNVGGRVTYTRCLMYPHRKKSNEFRSGERGGHSTQPLYPMTCCWNVSECTVGHLIPCAEEHRRVGTVHSGGHSTANPLENRILRPSYSLFFRVMSRYNFRSCEPNKYVFNAPSVFNITVRKVSPLTKSMMLNNFVIDFFPVIPTVFEIRTLTPNFATRWHCKRFI</sequence>
<evidence type="ECO:0000313" key="2">
    <source>
        <dbReference type="Proteomes" id="UP000499080"/>
    </source>
</evidence>
<reference evidence="1 2" key="1">
    <citation type="journal article" date="2019" name="Sci. Rep.">
        <title>Orb-weaving spider Araneus ventricosus genome elucidates the spidroin gene catalogue.</title>
        <authorList>
            <person name="Kono N."/>
            <person name="Nakamura H."/>
            <person name="Ohtoshi R."/>
            <person name="Moran D.A.P."/>
            <person name="Shinohara A."/>
            <person name="Yoshida Y."/>
            <person name="Fujiwara M."/>
            <person name="Mori M."/>
            <person name="Tomita M."/>
            <person name="Arakawa K."/>
        </authorList>
    </citation>
    <scope>NUCLEOTIDE SEQUENCE [LARGE SCALE GENOMIC DNA]</scope>
</reference>
<proteinExistence type="predicted"/>
<protein>
    <submittedName>
        <fullName evidence="1">Uncharacterized protein</fullName>
    </submittedName>
</protein>
<dbReference type="Proteomes" id="UP000499080">
    <property type="component" value="Unassembled WGS sequence"/>
</dbReference>
<gene>
    <name evidence="1" type="ORF">AVEN_203405_1</name>
</gene>
<dbReference type="AlphaFoldDB" id="A0A4Y2I970"/>
<organism evidence="1 2">
    <name type="scientific">Araneus ventricosus</name>
    <name type="common">Orbweaver spider</name>
    <name type="synonym">Epeira ventricosa</name>
    <dbReference type="NCBI Taxonomy" id="182803"/>
    <lineage>
        <taxon>Eukaryota</taxon>
        <taxon>Metazoa</taxon>
        <taxon>Ecdysozoa</taxon>
        <taxon>Arthropoda</taxon>
        <taxon>Chelicerata</taxon>
        <taxon>Arachnida</taxon>
        <taxon>Araneae</taxon>
        <taxon>Araneomorphae</taxon>
        <taxon>Entelegynae</taxon>
        <taxon>Araneoidea</taxon>
        <taxon>Araneidae</taxon>
        <taxon>Araneus</taxon>
    </lineage>
</organism>
<name>A0A4Y2I970_ARAVE</name>
<evidence type="ECO:0000313" key="1">
    <source>
        <dbReference type="EMBL" id="GBM74204.1"/>
    </source>
</evidence>